<protein>
    <recommendedName>
        <fullName evidence="6">Thiamine thiazole synthase</fullName>
        <ecNumber evidence="6">2.4.2.59</ecNumber>
    </recommendedName>
</protein>
<keyword evidence="4 6" id="KW-0408">Iron</keyword>
<comment type="similarity">
    <text evidence="6">Belongs to the THI4 family.</text>
</comment>
<comment type="catalytic activity">
    <reaction evidence="6">
        <text>hydrogen sulfide + glycine + NAD(+) = ADP-5-ethyl-4-methylthiazole-2-carboxylate + nicotinamide + 3 H2O + H(+)</text>
        <dbReference type="Rhea" id="RHEA:55704"/>
        <dbReference type="ChEBI" id="CHEBI:15377"/>
        <dbReference type="ChEBI" id="CHEBI:15378"/>
        <dbReference type="ChEBI" id="CHEBI:17154"/>
        <dbReference type="ChEBI" id="CHEBI:29919"/>
        <dbReference type="ChEBI" id="CHEBI:57305"/>
        <dbReference type="ChEBI" id="CHEBI:57540"/>
        <dbReference type="ChEBI" id="CHEBI:139151"/>
        <dbReference type="EC" id="2.4.2.59"/>
    </reaction>
</comment>
<comment type="subunit">
    <text evidence="6">Homooctamer; tetramer of dimers.</text>
</comment>
<name>A0A0S4KUB3_9BACT</name>
<feature type="binding site" description="in other chain" evidence="6">
    <location>
        <position position="230"/>
    </location>
    <ligand>
        <name>NAD(+)</name>
        <dbReference type="ChEBI" id="CHEBI:57540"/>
        <note>ligand shared between two adjacent protomers</note>
    </ligand>
</feature>
<dbReference type="InterPro" id="IPR036188">
    <property type="entry name" value="FAD/NAD-bd_sf"/>
</dbReference>
<gene>
    <name evidence="6" type="primary">thi4</name>
    <name evidence="7" type="ORF">NITINOP_1921</name>
</gene>
<proteinExistence type="inferred from homology"/>
<keyword evidence="5 6" id="KW-0520">NAD</keyword>
<comment type="caution">
    <text evidence="6">Lacks conserved residue(s) required for the propagation of feature annotation.</text>
</comment>
<evidence type="ECO:0000256" key="1">
    <source>
        <dbReference type="ARBA" id="ARBA00022679"/>
    </source>
</evidence>
<reference evidence="8" key="1">
    <citation type="submission" date="2015-09" db="EMBL/GenBank/DDBJ databases">
        <authorList>
            <person name="Daims H."/>
        </authorList>
    </citation>
    <scope>NUCLEOTIDE SEQUENCE [LARGE SCALE GENOMIC DNA]</scope>
</reference>
<dbReference type="UniPathway" id="UPA00060"/>
<dbReference type="HAMAP" id="MF_00304">
    <property type="entry name" value="Thi4"/>
    <property type="match status" value="1"/>
</dbReference>
<dbReference type="GO" id="GO:0016853">
    <property type="term" value="F:isomerase activity"/>
    <property type="evidence" value="ECO:0007669"/>
    <property type="project" value="UniProtKB-KW"/>
</dbReference>
<dbReference type="PRINTS" id="PR00411">
    <property type="entry name" value="PNDRDTASEI"/>
</dbReference>
<dbReference type="PANTHER" id="PTHR43422:SF3">
    <property type="entry name" value="THIAMINE THIAZOLE SYNTHASE"/>
    <property type="match status" value="1"/>
</dbReference>
<dbReference type="GO" id="GO:0005506">
    <property type="term" value="F:iron ion binding"/>
    <property type="evidence" value="ECO:0007669"/>
    <property type="project" value="UniProtKB-UniRule"/>
</dbReference>
<dbReference type="NCBIfam" id="TIGR00292">
    <property type="entry name" value="sulfide-dependent adenosine diphosphate thiazole synthase"/>
    <property type="match status" value="1"/>
</dbReference>
<keyword evidence="3 6" id="KW-0784">Thiamine biosynthesis</keyword>
<feature type="binding site" description="in other chain" evidence="6">
    <location>
        <position position="69"/>
    </location>
    <ligand>
        <name>NAD(+)</name>
        <dbReference type="ChEBI" id="CHEBI:57540"/>
        <note>ligand shared between two adjacent protomers</note>
    </ligand>
</feature>
<evidence type="ECO:0000313" key="7">
    <source>
        <dbReference type="EMBL" id="CUQ66893.1"/>
    </source>
</evidence>
<dbReference type="GO" id="GO:0009229">
    <property type="term" value="P:thiamine diphosphate biosynthetic process"/>
    <property type="evidence" value="ECO:0007669"/>
    <property type="project" value="UniProtKB-UniRule"/>
</dbReference>
<dbReference type="STRING" id="1715989.NITINOP_1921"/>
<dbReference type="Gene3D" id="3.50.50.60">
    <property type="entry name" value="FAD/NAD(P)-binding domain"/>
    <property type="match status" value="1"/>
</dbReference>
<dbReference type="OrthoDB" id="9777740at2"/>
<feature type="binding site" description="in other chain" evidence="6">
    <location>
        <begin position="61"/>
        <end position="62"/>
    </location>
    <ligand>
        <name>NAD(+)</name>
        <dbReference type="ChEBI" id="CHEBI:57540"/>
        <note>ligand shared between two adjacent protomers</note>
    </ligand>
</feature>
<dbReference type="KEGG" id="nio:NITINOP_1921"/>
<comment type="cofactor">
    <cofactor evidence="6">
        <name>Fe(2+)</name>
        <dbReference type="ChEBI" id="CHEBI:29033"/>
    </cofactor>
</comment>
<dbReference type="RefSeq" id="WP_062484850.1">
    <property type="nucleotide sequence ID" value="NZ_LN885086.1"/>
</dbReference>
<feature type="binding site" evidence="6">
    <location>
        <position position="167"/>
    </location>
    <ligand>
        <name>NAD(+)</name>
        <dbReference type="ChEBI" id="CHEBI:57540"/>
        <note>ligand shared between two adjacent protomers</note>
    </ligand>
</feature>
<accession>A0A0S4KUB3</accession>
<organism evidence="7 8">
    <name type="scientific">Candidatus Nitrospira inopinata</name>
    <dbReference type="NCBI Taxonomy" id="1715989"/>
    <lineage>
        <taxon>Bacteria</taxon>
        <taxon>Pseudomonadati</taxon>
        <taxon>Nitrospirota</taxon>
        <taxon>Nitrospiria</taxon>
        <taxon>Nitrospirales</taxon>
        <taxon>Nitrospiraceae</taxon>
        <taxon>Nitrospira</taxon>
    </lineage>
</organism>
<comment type="pathway">
    <text evidence="6">Cofactor biosynthesis; thiamine diphosphate biosynthesis.</text>
</comment>
<feature type="binding site" description="in other chain" evidence="6">
    <location>
        <position position="135"/>
    </location>
    <ligand>
        <name>NAD(+)</name>
        <dbReference type="ChEBI" id="CHEBI:57540"/>
        <note>ligand shared between two adjacent protomers</note>
    </ligand>
</feature>
<dbReference type="EMBL" id="LN885086">
    <property type="protein sequence ID" value="CUQ66893.1"/>
    <property type="molecule type" value="Genomic_DNA"/>
</dbReference>
<dbReference type="SUPFAM" id="SSF51905">
    <property type="entry name" value="FAD/NAD(P)-binding domain"/>
    <property type="match status" value="1"/>
</dbReference>
<dbReference type="PANTHER" id="PTHR43422">
    <property type="entry name" value="THIAMINE THIAZOLE SYNTHASE"/>
    <property type="match status" value="1"/>
</dbReference>
<evidence type="ECO:0000256" key="6">
    <source>
        <dbReference type="HAMAP-Rule" id="MF_00304"/>
    </source>
</evidence>
<dbReference type="EC" id="2.4.2.59" evidence="6"/>
<feature type="binding site" description="in other chain" evidence="6">
    <location>
        <position position="42"/>
    </location>
    <ligand>
        <name>NAD(+)</name>
        <dbReference type="ChEBI" id="CHEBI:57540"/>
        <note>ligand shared between two adjacent protomers</note>
    </ligand>
</feature>
<dbReference type="AlphaFoldDB" id="A0A0S4KUB3"/>
<dbReference type="InterPro" id="IPR022828">
    <property type="entry name" value="Thi4_prok"/>
</dbReference>
<dbReference type="Proteomes" id="UP000066284">
    <property type="component" value="Chromosome 1"/>
</dbReference>
<keyword evidence="7" id="KW-0413">Isomerase</keyword>
<keyword evidence="2 6" id="KW-0479">Metal-binding</keyword>
<comment type="function">
    <text evidence="6">Involved in the biosynthesis of the thiazole moiety of thiamine. Catalyzes the conversion of NAD and glycine to adenosine diphosphate 5-(2-hydroxyethyl)-4-methylthiazole-2-carboxylate (ADT), an adenylated thiazole intermediate, using free sulfide as a source of sulfur.</text>
</comment>
<dbReference type="GO" id="GO:0052837">
    <property type="term" value="P:thiazole biosynthetic process"/>
    <property type="evidence" value="ECO:0007669"/>
    <property type="project" value="UniProtKB-UniRule"/>
</dbReference>
<dbReference type="GO" id="GO:0009228">
    <property type="term" value="P:thiamine biosynthetic process"/>
    <property type="evidence" value="ECO:0007669"/>
    <property type="project" value="UniProtKB-KW"/>
</dbReference>
<dbReference type="GO" id="GO:0016763">
    <property type="term" value="F:pentosyltransferase activity"/>
    <property type="evidence" value="ECO:0007669"/>
    <property type="project" value="UniProtKB-UniRule"/>
</dbReference>
<feature type="binding site" description="in other chain" evidence="6">
    <location>
        <position position="182"/>
    </location>
    <ligand>
        <name>Fe cation</name>
        <dbReference type="ChEBI" id="CHEBI:24875"/>
        <note>ligand shared between two adjacent protomers</note>
    </ligand>
</feature>
<keyword evidence="8" id="KW-1185">Reference proteome</keyword>
<evidence type="ECO:0000313" key="8">
    <source>
        <dbReference type="Proteomes" id="UP000066284"/>
    </source>
</evidence>
<keyword evidence="1 6" id="KW-0808">Transferase</keyword>
<feature type="binding site" evidence="6">
    <location>
        <position position="240"/>
    </location>
    <ligand>
        <name>glycine</name>
        <dbReference type="ChEBI" id="CHEBI:57305"/>
    </ligand>
</feature>
<dbReference type="InterPro" id="IPR002922">
    <property type="entry name" value="Thi4_fam"/>
</dbReference>
<sequence>MHKPKPAPLRERDVTRHIAREYYKEFDQLIESDVIIVGAGPSGLLCAHDLAAMGFRTLIVEQSLALGGGFWHGGYLMNKATICEPANEILEELGVPCKRIADCDGMYMVDPPHATGALVAAAYRAGAKILNLTRVVDLILRQDGLLEGIVVNNTTAEMAGHDVIHVDPIALESKIVVDATGHDAVVVELLHKRNLYKPVPGNGAMWVSRSEEEVVDRTGEVYPNCFVVGLAVAAVYGTPRMGPAFGSMLLSGRYGAQLIKKKLKQE</sequence>
<evidence type="ECO:0000256" key="3">
    <source>
        <dbReference type="ARBA" id="ARBA00022977"/>
    </source>
</evidence>
<evidence type="ECO:0000256" key="2">
    <source>
        <dbReference type="ARBA" id="ARBA00022723"/>
    </source>
</evidence>
<feature type="binding site" evidence="6">
    <location>
        <position position="167"/>
    </location>
    <ligand>
        <name>Fe cation</name>
        <dbReference type="ChEBI" id="CHEBI:24875"/>
        <note>ligand shared between two adjacent protomers</note>
    </ligand>
</feature>
<evidence type="ECO:0000256" key="5">
    <source>
        <dbReference type="ARBA" id="ARBA00023027"/>
    </source>
</evidence>
<evidence type="ECO:0000256" key="4">
    <source>
        <dbReference type="ARBA" id="ARBA00023004"/>
    </source>
</evidence>
<dbReference type="Pfam" id="PF01946">
    <property type="entry name" value="Thi4"/>
    <property type="match status" value="1"/>
</dbReference>